<dbReference type="Proteomes" id="UP001231362">
    <property type="component" value="Unassembled WGS sequence"/>
</dbReference>
<dbReference type="Gene3D" id="1.20.120.340">
    <property type="entry name" value="Flagellar protein FliS"/>
    <property type="match status" value="1"/>
</dbReference>
<proteinExistence type="inferred from homology"/>
<evidence type="ECO:0000256" key="6">
    <source>
        <dbReference type="PIRNR" id="PIRNR039090"/>
    </source>
</evidence>
<comment type="caution">
    <text evidence="7">The sequence shown here is derived from an EMBL/GenBank/DDBJ whole genome shotgun (WGS) entry which is preliminary data.</text>
</comment>
<dbReference type="CDD" id="cd16098">
    <property type="entry name" value="FliS"/>
    <property type="match status" value="1"/>
</dbReference>
<dbReference type="InterPro" id="IPR036584">
    <property type="entry name" value="FliS_sf"/>
</dbReference>
<dbReference type="PANTHER" id="PTHR34773">
    <property type="entry name" value="FLAGELLAR SECRETION CHAPERONE FLIS"/>
    <property type="match status" value="1"/>
</dbReference>
<evidence type="ECO:0000313" key="7">
    <source>
        <dbReference type="EMBL" id="MDQ0157103.1"/>
    </source>
</evidence>
<keyword evidence="7" id="KW-0282">Flagellum</keyword>
<dbReference type="SUPFAM" id="SSF101116">
    <property type="entry name" value="Flagellar export chaperone FliS"/>
    <property type="match status" value="1"/>
</dbReference>
<evidence type="ECO:0000256" key="2">
    <source>
        <dbReference type="ARBA" id="ARBA00008787"/>
    </source>
</evidence>
<accession>A0ABT9V816</accession>
<organism evidence="7 8">
    <name type="scientific">Anoxybacillus andreesenii</name>
    <dbReference type="NCBI Taxonomy" id="1325932"/>
    <lineage>
        <taxon>Bacteria</taxon>
        <taxon>Bacillati</taxon>
        <taxon>Bacillota</taxon>
        <taxon>Bacilli</taxon>
        <taxon>Bacillales</taxon>
        <taxon>Anoxybacillaceae</taxon>
        <taxon>Anoxybacillus</taxon>
    </lineage>
</organism>
<keyword evidence="7" id="KW-0966">Cell projection</keyword>
<gene>
    <name evidence="7" type="ORF">J2S07_003431</name>
</gene>
<comment type="similarity">
    <text evidence="2 6">Belongs to the FliS family.</text>
</comment>
<evidence type="ECO:0000256" key="1">
    <source>
        <dbReference type="ARBA" id="ARBA00004514"/>
    </source>
</evidence>
<keyword evidence="8" id="KW-1185">Reference proteome</keyword>
<dbReference type="InterPro" id="IPR003713">
    <property type="entry name" value="FliS"/>
</dbReference>
<keyword evidence="4 6" id="KW-1005">Bacterial flagellum biogenesis</keyword>
<reference evidence="7 8" key="1">
    <citation type="submission" date="2023-07" db="EMBL/GenBank/DDBJ databases">
        <title>Genomic Encyclopedia of Type Strains, Phase IV (KMG-IV): sequencing the most valuable type-strain genomes for metagenomic binning, comparative biology and taxonomic classification.</title>
        <authorList>
            <person name="Goeker M."/>
        </authorList>
    </citation>
    <scope>NUCLEOTIDE SEQUENCE [LARGE SCALE GENOMIC DNA]</scope>
    <source>
        <strain evidence="7 8">DSM 23948</strain>
    </source>
</reference>
<keyword evidence="3 6" id="KW-0963">Cytoplasm</keyword>
<dbReference type="PIRSF" id="PIRSF039090">
    <property type="entry name" value="Flis"/>
    <property type="match status" value="1"/>
</dbReference>
<evidence type="ECO:0000313" key="8">
    <source>
        <dbReference type="Proteomes" id="UP001231362"/>
    </source>
</evidence>
<keyword evidence="7" id="KW-0969">Cilium</keyword>
<dbReference type="NCBIfam" id="TIGR00208">
    <property type="entry name" value="fliS"/>
    <property type="match status" value="1"/>
</dbReference>
<dbReference type="Pfam" id="PF02561">
    <property type="entry name" value="FliS"/>
    <property type="match status" value="1"/>
</dbReference>
<evidence type="ECO:0000256" key="5">
    <source>
        <dbReference type="ARBA" id="ARBA00023186"/>
    </source>
</evidence>
<name>A0ABT9V816_9BACL</name>
<protein>
    <recommendedName>
        <fullName evidence="6">Flagellar secretion chaperone FliS</fullName>
    </recommendedName>
</protein>
<comment type="subcellular location">
    <subcellularLocation>
        <location evidence="1 6">Cytoplasm</location>
        <location evidence="1 6">Cytosol</location>
    </subcellularLocation>
</comment>
<evidence type="ECO:0000256" key="4">
    <source>
        <dbReference type="ARBA" id="ARBA00022795"/>
    </source>
</evidence>
<evidence type="ECO:0000256" key="3">
    <source>
        <dbReference type="ARBA" id="ARBA00022490"/>
    </source>
</evidence>
<keyword evidence="5" id="KW-0143">Chaperone</keyword>
<sequence>MAMQQPYQAYKQNSVNTASPAELTLMLYNGCLRFIKLAKLGIEANDIEQRHTNLLKAQNIVQELMVTLDMNVEISKNLLQMYDYLYHRLIEANTKNSVEILDEVEGFVLEFRDTWKEVMKLAKKPQMAESGQV</sequence>
<dbReference type="PANTHER" id="PTHR34773:SF1">
    <property type="entry name" value="FLAGELLAR SECRETION CHAPERONE FLIS"/>
    <property type="match status" value="1"/>
</dbReference>
<dbReference type="RefSeq" id="WP_307151576.1">
    <property type="nucleotide sequence ID" value="NZ_JAUSTU010000020.1"/>
</dbReference>
<dbReference type="EMBL" id="JAUSTU010000020">
    <property type="protein sequence ID" value="MDQ0157103.1"/>
    <property type="molecule type" value="Genomic_DNA"/>
</dbReference>